<dbReference type="PROSITE" id="PS00615">
    <property type="entry name" value="C_TYPE_LECTIN_1"/>
    <property type="match status" value="1"/>
</dbReference>
<dbReference type="GeneID" id="111608034"/>
<sequence>MADEDIQYASVVFKNKKQPQPKSPNKEETIYAEVKMQNETPHESSDSKVNWIFYSLFNYCCLVKINNFIQQENLSHSVLLPGLLSEKEAERRRRYYQKLSCCLGTFCIILVLGIIGITVYNVWYHQKELNELKESGAKNKNLTDQINNLTQVSESKIHNLRIENQELKEKNHNLTKQIQDLEGENRNLKEQIDNMTKTQNELNVSQAQWSIDEYCRKDNRRRCEPCQKGWQPFNSKCYVYNNAKGSNQKNWDEAQQDCKRKVSHLSVVDSQKEKDHLKTISPDETGIDGYWIGLRAEGSKWKWIDGAELANQDWIKTAAVDGQCVTCLKKKWKSVSCEKKNAWICEKNALSV</sequence>
<dbReference type="OrthoDB" id="6345871at2759"/>
<reference evidence="7" key="2">
    <citation type="journal article" date="2013" name="Nat. Genet.">
        <title>The genome of the platyfish, Xiphophorus maculatus, provides insights into evolutionary adaptation and several complex traits.</title>
        <authorList>
            <person name="Schartl M."/>
            <person name="Walter R.B."/>
            <person name="Shen Y."/>
            <person name="Garcia T."/>
            <person name="Catchen J."/>
            <person name="Amores A."/>
            <person name="Braasch I."/>
            <person name="Chalopin D."/>
            <person name="Volff J.N."/>
            <person name="Lesch K.P."/>
            <person name="Bisazza A."/>
            <person name="Minx P."/>
            <person name="Hillier L."/>
            <person name="Wilson R.K."/>
            <person name="Fuerstenberg S."/>
            <person name="Boore J."/>
            <person name="Searle S."/>
            <person name="Postlethwait J.H."/>
            <person name="Warren W.C."/>
        </authorList>
    </citation>
    <scope>NUCLEOTIDE SEQUENCE [LARGE SCALE GENOMIC DNA]</scope>
    <source>
        <strain evidence="7">JP 163 A</strain>
    </source>
</reference>
<evidence type="ECO:0000256" key="1">
    <source>
        <dbReference type="ARBA" id="ARBA00004401"/>
    </source>
</evidence>
<dbReference type="PROSITE" id="PS50041">
    <property type="entry name" value="C_TYPE_LECTIN_2"/>
    <property type="match status" value="1"/>
</dbReference>
<dbReference type="InterPro" id="IPR016186">
    <property type="entry name" value="C-type_lectin-like/link_sf"/>
</dbReference>
<dbReference type="Proteomes" id="UP000002852">
    <property type="component" value="Unassembled WGS sequence"/>
</dbReference>
<proteinExistence type="predicted"/>
<keyword evidence="3" id="KW-0175">Coiled coil</keyword>
<dbReference type="InterPro" id="IPR050828">
    <property type="entry name" value="C-type_lectin/matrix_domain"/>
</dbReference>
<feature type="coiled-coil region" evidence="3">
    <location>
        <begin position="132"/>
        <end position="208"/>
    </location>
</feature>
<dbReference type="FunCoup" id="A0A3B5QED2">
    <property type="interactions" value="11"/>
</dbReference>
<keyword evidence="4" id="KW-0472">Membrane</keyword>
<dbReference type="Pfam" id="PF00059">
    <property type="entry name" value="Lectin_C"/>
    <property type="match status" value="1"/>
</dbReference>
<keyword evidence="2" id="KW-1015">Disulfide bond</keyword>
<dbReference type="OMA" id="ICVHFSA"/>
<dbReference type="KEGG" id="xma:111608034"/>
<feature type="domain" description="C-type lectin" evidence="5">
    <location>
        <begin position="233"/>
        <end position="346"/>
    </location>
</feature>
<evidence type="ECO:0000313" key="7">
    <source>
        <dbReference type="Proteomes" id="UP000002852"/>
    </source>
</evidence>
<name>A0A3B5QED2_XIPMA</name>
<dbReference type="PANTHER" id="PTHR45710">
    <property type="entry name" value="C-TYPE LECTIN DOMAIN-CONTAINING PROTEIN 180"/>
    <property type="match status" value="1"/>
</dbReference>
<evidence type="ECO:0000256" key="2">
    <source>
        <dbReference type="ARBA" id="ARBA00023157"/>
    </source>
</evidence>
<dbReference type="SUPFAM" id="SSF56436">
    <property type="entry name" value="C-type lectin-like"/>
    <property type="match status" value="1"/>
</dbReference>
<reference evidence="7" key="1">
    <citation type="submission" date="2012-01" db="EMBL/GenBank/DDBJ databases">
        <authorList>
            <person name="Walter R."/>
            <person name="Schartl M."/>
            <person name="Warren W."/>
        </authorList>
    </citation>
    <scope>NUCLEOTIDE SEQUENCE [LARGE SCALE GENOMIC DNA]</scope>
    <source>
        <strain evidence="7">JP 163 A</strain>
    </source>
</reference>
<reference evidence="6" key="3">
    <citation type="submission" date="2025-08" db="UniProtKB">
        <authorList>
            <consortium name="Ensembl"/>
        </authorList>
    </citation>
    <scope>IDENTIFICATION</scope>
    <source>
        <strain evidence="6">JP 163 A</strain>
    </source>
</reference>
<evidence type="ECO:0000313" key="6">
    <source>
        <dbReference type="Ensembl" id="ENSXMAP00000029376.1"/>
    </source>
</evidence>
<evidence type="ECO:0000256" key="4">
    <source>
        <dbReference type="SAM" id="Phobius"/>
    </source>
</evidence>
<dbReference type="PANTHER" id="PTHR45710:SF39">
    <property type="entry name" value="C-TYPE LECTIN DOMAIN FAMILY 4 MEMBER M"/>
    <property type="match status" value="1"/>
</dbReference>
<keyword evidence="4" id="KW-0812">Transmembrane</keyword>
<evidence type="ECO:0000256" key="3">
    <source>
        <dbReference type="SAM" id="Coils"/>
    </source>
</evidence>
<keyword evidence="4" id="KW-1133">Transmembrane helix</keyword>
<reference evidence="6" key="4">
    <citation type="submission" date="2025-09" db="UniProtKB">
        <authorList>
            <consortium name="Ensembl"/>
        </authorList>
    </citation>
    <scope>IDENTIFICATION</scope>
    <source>
        <strain evidence="6">JP 163 A</strain>
    </source>
</reference>
<dbReference type="InterPro" id="IPR001304">
    <property type="entry name" value="C-type_lectin-like"/>
</dbReference>
<organism evidence="6 7">
    <name type="scientific">Xiphophorus maculatus</name>
    <name type="common">Southern platyfish</name>
    <name type="synonym">Platypoecilus maculatus</name>
    <dbReference type="NCBI Taxonomy" id="8083"/>
    <lineage>
        <taxon>Eukaryota</taxon>
        <taxon>Metazoa</taxon>
        <taxon>Chordata</taxon>
        <taxon>Craniata</taxon>
        <taxon>Vertebrata</taxon>
        <taxon>Euteleostomi</taxon>
        <taxon>Actinopterygii</taxon>
        <taxon>Neopterygii</taxon>
        <taxon>Teleostei</taxon>
        <taxon>Neoteleostei</taxon>
        <taxon>Acanthomorphata</taxon>
        <taxon>Ovalentaria</taxon>
        <taxon>Atherinomorphae</taxon>
        <taxon>Cyprinodontiformes</taxon>
        <taxon>Poeciliidae</taxon>
        <taxon>Poeciliinae</taxon>
        <taxon>Xiphophorus</taxon>
    </lineage>
</organism>
<comment type="subcellular location">
    <subcellularLocation>
        <location evidence="1">Cell membrane</location>
        <topology evidence="1">Single-pass type II membrane protein</topology>
    </subcellularLocation>
</comment>
<dbReference type="GeneTree" id="ENSGT01030000234575"/>
<dbReference type="Gene3D" id="3.10.100.10">
    <property type="entry name" value="Mannose-Binding Protein A, subunit A"/>
    <property type="match status" value="1"/>
</dbReference>
<feature type="transmembrane region" description="Helical" evidence="4">
    <location>
        <begin position="101"/>
        <end position="123"/>
    </location>
</feature>
<keyword evidence="7" id="KW-1185">Reference proteome</keyword>
<dbReference type="InterPro" id="IPR016187">
    <property type="entry name" value="CTDL_fold"/>
</dbReference>
<evidence type="ECO:0000259" key="5">
    <source>
        <dbReference type="PROSITE" id="PS50041"/>
    </source>
</evidence>
<dbReference type="AlphaFoldDB" id="A0A3B5QED2"/>
<dbReference type="InParanoid" id="A0A3B5QED2"/>
<dbReference type="InterPro" id="IPR018378">
    <property type="entry name" value="C-type_lectin_CS"/>
</dbReference>
<accession>A0A3B5QED2</accession>
<protein>
    <submittedName>
        <fullName evidence="6">C-type lectin domain family 12 member B-like</fullName>
    </submittedName>
</protein>
<dbReference type="SMART" id="SM00034">
    <property type="entry name" value="CLECT"/>
    <property type="match status" value="1"/>
</dbReference>
<dbReference type="GO" id="GO:0005886">
    <property type="term" value="C:plasma membrane"/>
    <property type="evidence" value="ECO:0007669"/>
    <property type="project" value="UniProtKB-SubCell"/>
</dbReference>
<dbReference type="RefSeq" id="XP_023186046.1">
    <property type="nucleotide sequence ID" value="XM_023330278.1"/>
</dbReference>
<dbReference type="Ensembl" id="ENSXMAT00000032213.1">
    <property type="protein sequence ID" value="ENSXMAP00000029376.1"/>
    <property type="gene ID" value="ENSXMAG00000013291.2"/>
</dbReference>